<reference evidence="3" key="1">
    <citation type="submission" date="2019-08" db="EMBL/GenBank/DDBJ databases">
        <authorList>
            <person name="Ishikawa M."/>
            <person name="Suzuki T."/>
            <person name="Matsutani M."/>
        </authorList>
    </citation>
    <scope>NUCLEOTIDE SEQUENCE</scope>
    <source>
        <strain evidence="3">7C1</strain>
        <strain evidence="1">8C4</strain>
    </source>
</reference>
<reference evidence="3" key="2">
    <citation type="journal article" date="2020" name="Int. Dairy J.">
        <title>Lactic acid bacterial diversity in Brie cheese focusing on salt concentration and pH of isolation medium and characterisation of halophilic and alkaliphilic lactic acid bacterial isolates.</title>
        <authorList>
            <person name="Unno R."/>
            <person name="Matsutani M."/>
            <person name="Suzuki T."/>
            <person name="Kodama K."/>
            <person name="Matsushita H."/>
            <person name="Yamasato K."/>
            <person name="Koizumi Y."/>
            <person name="Ishikawa M."/>
        </authorList>
    </citation>
    <scope>NUCLEOTIDE SEQUENCE</scope>
    <source>
        <strain evidence="3">7C1</strain>
        <strain evidence="1">8C4</strain>
    </source>
</reference>
<accession>A0AAN4UAQ4</accession>
<gene>
    <name evidence="1" type="ORF">TK11N_07560</name>
    <name evidence="2" type="ORF">TK11N_10420</name>
    <name evidence="3" type="ORF">TK2N_08260</name>
</gene>
<dbReference type="EMBL" id="BKBO01000013">
    <property type="protein sequence ID" value="GEQ49190.1"/>
    <property type="molecule type" value="Genomic_DNA"/>
</dbReference>
<dbReference type="Proteomes" id="UP000886607">
    <property type="component" value="Unassembled WGS sequence"/>
</dbReference>
<evidence type="ECO:0000313" key="3">
    <source>
        <dbReference type="EMBL" id="GEQ53982.1"/>
    </source>
</evidence>
<sequence>MSSRNQMVLDKKEGRNSDRLDFALFRKEHERGNYPGFMVNYFESLTLEEQRNYFRAYQTVRAQLRDEQDLIDHLLPFLQKGTVDPTFEREFFLYVLFFGPNLDVKEIYRKEAFLELLTKYAQEVSDELEAMHAPLTPDSVFEEGECPF</sequence>
<dbReference type="EMBL" id="BKBO01000008">
    <property type="protein sequence ID" value="GEQ48904.1"/>
    <property type="molecule type" value="Genomic_DNA"/>
</dbReference>
<keyword evidence="5" id="KW-1185">Reference proteome</keyword>
<evidence type="ECO:0000313" key="5">
    <source>
        <dbReference type="Proteomes" id="UP000886607"/>
    </source>
</evidence>
<evidence type="ECO:0000313" key="2">
    <source>
        <dbReference type="EMBL" id="GEQ49190.1"/>
    </source>
</evidence>
<comment type="caution">
    <text evidence="3">The sequence shown here is derived from an EMBL/GenBank/DDBJ whole genome shotgun (WGS) entry which is preliminary data.</text>
</comment>
<protein>
    <submittedName>
        <fullName evidence="3">Uncharacterized protein</fullName>
    </submittedName>
</protein>
<dbReference type="AlphaFoldDB" id="A0AAN4UAQ4"/>
<dbReference type="RefSeq" id="WP_202583640.1">
    <property type="nucleotide sequence ID" value="NZ_BKBO01000008.1"/>
</dbReference>
<evidence type="ECO:0000313" key="4">
    <source>
        <dbReference type="Proteomes" id="UP000886597"/>
    </source>
</evidence>
<proteinExistence type="predicted"/>
<dbReference type="Proteomes" id="UP000886597">
    <property type="component" value="Unassembled WGS sequence"/>
</dbReference>
<name>A0AAN4UAQ4_9ENTE</name>
<organism evidence="3 4">
    <name type="scientific">Tetragenococcus koreensis</name>
    <dbReference type="NCBI Taxonomy" id="290335"/>
    <lineage>
        <taxon>Bacteria</taxon>
        <taxon>Bacillati</taxon>
        <taxon>Bacillota</taxon>
        <taxon>Bacilli</taxon>
        <taxon>Lactobacillales</taxon>
        <taxon>Enterococcaceae</taxon>
        <taxon>Tetragenococcus</taxon>
    </lineage>
</organism>
<evidence type="ECO:0000313" key="1">
    <source>
        <dbReference type="EMBL" id="GEQ48904.1"/>
    </source>
</evidence>
<dbReference type="EMBL" id="BKBQ01000009">
    <property type="protein sequence ID" value="GEQ53982.1"/>
    <property type="molecule type" value="Genomic_DNA"/>
</dbReference>